<keyword evidence="10" id="KW-1185">Reference proteome</keyword>
<comment type="caution">
    <text evidence="9">The sequence shown here is derived from an EMBL/GenBank/DDBJ whole genome shotgun (WGS) entry which is preliminary data.</text>
</comment>
<dbReference type="FunFam" id="1.10.10.10:FF:000168">
    <property type="entry name" value="Replication protein A 32 kDa subunit"/>
    <property type="match status" value="1"/>
</dbReference>
<evidence type="ECO:0000256" key="3">
    <source>
        <dbReference type="ARBA" id="ARBA00022705"/>
    </source>
</evidence>
<dbReference type="InterPro" id="IPR040260">
    <property type="entry name" value="RFA2-like"/>
</dbReference>
<dbReference type="PANTHER" id="PTHR13989">
    <property type="entry name" value="REPLICATION PROTEIN A-RELATED"/>
    <property type="match status" value="1"/>
</dbReference>
<comment type="subcellular location">
    <subcellularLocation>
        <location evidence="1">Nucleus</location>
    </subcellularLocation>
</comment>
<feature type="compositionally biased region" description="Gly residues" evidence="6">
    <location>
        <begin position="32"/>
        <end position="41"/>
    </location>
</feature>
<dbReference type="SUPFAM" id="SSF50249">
    <property type="entry name" value="Nucleic acid-binding proteins"/>
    <property type="match status" value="1"/>
</dbReference>
<dbReference type="GO" id="GO:0000781">
    <property type="term" value="C:chromosome, telomeric region"/>
    <property type="evidence" value="ECO:0007669"/>
    <property type="project" value="TreeGrafter"/>
</dbReference>
<protein>
    <submittedName>
        <fullName evidence="9">Replication factor A protein 2</fullName>
    </submittedName>
</protein>
<evidence type="ECO:0000259" key="7">
    <source>
        <dbReference type="Pfam" id="PF01336"/>
    </source>
</evidence>
<dbReference type="AlphaFoldDB" id="A0A9W8DYE1"/>
<dbReference type="Gene3D" id="2.40.50.140">
    <property type="entry name" value="Nucleic acid-binding proteins"/>
    <property type="match status" value="1"/>
</dbReference>
<evidence type="ECO:0000259" key="8">
    <source>
        <dbReference type="Pfam" id="PF08784"/>
    </source>
</evidence>
<proteinExistence type="inferred from homology"/>
<dbReference type="PIRSF" id="PIRSF036949">
    <property type="entry name" value="RPA32"/>
    <property type="match status" value="1"/>
</dbReference>
<dbReference type="Gene3D" id="1.10.10.10">
    <property type="entry name" value="Winged helix-like DNA-binding domain superfamily/Winged helix DNA-binding domain"/>
    <property type="match status" value="1"/>
</dbReference>
<evidence type="ECO:0000256" key="6">
    <source>
        <dbReference type="SAM" id="MobiDB-lite"/>
    </source>
</evidence>
<dbReference type="SUPFAM" id="SSF46785">
    <property type="entry name" value="Winged helix' DNA-binding domain"/>
    <property type="match status" value="1"/>
</dbReference>
<dbReference type="Pfam" id="PF08784">
    <property type="entry name" value="RPA_C"/>
    <property type="match status" value="1"/>
</dbReference>
<keyword evidence="4" id="KW-0238">DNA-binding</keyword>
<comment type="similarity">
    <text evidence="2">Belongs to the replication factor A protein 2 family.</text>
</comment>
<dbReference type="OrthoDB" id="25571at2759"/>
<dbReference type="PANTHER" id="PTHR13989:SF16">
    <property type="entry name" value="REPLICATION PROTEIN A2"/>
    <property type="match status" value="1"/>
</dbReference>
<dbReference type="InterPro" id="IPR036388">
    <property type="entry name" value="WH-like_DNA-bd_sf"/>
</dbReference>
<dbReference type="GO" id="GO:0005662">
    <property type="term" value="C:DNA replication factor A complex"/>
    <property type="evidence" value="ECO:0007669"/>
    <property type="project" value="TreeGrafter"/>
</dbReference>
<feature type="domain" description="Replication protein A C-terminal" evidence="8">
    <location>
        <begin position="173"/>
        <end position="281"/>
    </location>
</feature>
<dbReference type="EMBL" id="JANBPT010000343">
    <property type="protein sequence ID" value="KAJ1923282.1"/>
    <property type="molecule type" value="Genomic_DNA"/>
</dbReference>
<dbReference type="GO" id="GO:0006289">
    <property type="term" value="P:nucleotide-excision repair"/>
    <property type="evidence" value="ECO:0007669"/>
    <property type="project" value="TreeGrafter"/>
</dbReference>
<dbReference type="InterPro" id="IPR014892">
    <property type="entry name" value="RPA_C"/>
</dbReference>
<keyword evidence="5" id="KW-0539">Nucleus</keyword>
<evidence type="ECO:0000256" key="4">
    <source>
        <dbReference type="ARBA" id="ARBA00023125"/>
    </source>
</evidence>
<accession>A0A9W8DYE1</accession>
<dbReference type="Proteomes" id="UP001150569">
    <property type="component" value="Unassembled WGS sequence"/>
</dbReference>
<dbReference type="GO" id="GO:0006260">
    <property type="term" value="P:DNA replication"/>
    <property type="evidence" value="ECO:0007669"/>
    <property type="project" value="UniProtKB-KW"/>
</dbReference>
<sequence length="290" mass="31637">MSHFPKAYSSETTTFNTTGGGGGFVEQSSFGAGEGSGGAKRGGTISQTIRPVTIRQILNIQPDHNDASIVLDDHELTQVIFVANLRKVSQQSAFTIFTLEDGTGAVEARMSMNDDLDNPATLEANSIPENTYVRVVAHVRSYNNKRQVNVNKIKPVEDMNELTYHFLNVINTHLEFTRSNKASGDSKMDVGSGGMDFGLSNPMSSFSNYTAPSATRSHTSGFSAIQDKVLQQAQQLDTGDEGAHIGLICQQLRGTYSADEIQHTVEFLVNEGHLYSTIDEQHYKCTYANA</sequence>
<feature type="region of interest" description="Disordered" evidence="6">
    <location>
        <begin position="1"/>
        <end position="44"/>
    </location>
</feature>
<dbReference type="Pfam" id="PF01336">
    <property type="entry name" value="tRNA_anti-codon"/>
    <property type="match status" value="1"/>
</dbReference>
<name>A0A9W8DYE1_9FUNG</name>
<dbReference type="GO" id="GO:0000724">
    <property type="term" value="P:double-strand break repair via homologous recombination"/>
    <property type="evidence" value="ECO:0007669"/>
    <property type="project" value="TreeGrafter"/>
</dbReference>
<organism evidence="9 10">
    <name type="scientific">Tieghemiomyces parasiticus</name>
    <dbReference type="NCBI Taxonomy" id="78921"/>
    <lineage>
        <taxon>Eukaryota</taxon>
        <taxon>Fungi</taxon>
        <taxon>Fungi incertae sedis</taxon>
        <taxon>Zoopagomycota</taxon>
        <taxon>Kickxellomycotina</taxon>
        <taxon>Dimargaritomycetes</taxon>
        <taxon>Dimargaritales</taxon>
        <taxon>Dimargaritaceae</taxon>
        <taxon>Tieghemiomyces</taxon>
    </lineage>
</organism>
<reference evidence="9" key="1">
    <citation type="submission" date="2022-07" db="EMBL/GenBank/DDBJ databases">
        <title>Phylogenomic reconstructions and comparative analyses of Kickxellomycotina fungi.</title>
        <authorList>
            <person name="Reynolds N.K."/>
            <person name="Stajich J.E."/>
            <person name="Barry K."/>
            <person name="Grigoriev I.V."/>
            <person name="Crous P."/>
            <person name="Smith M.E."/>
        </authorList>
    </citation>
    <scope>NUCLEOTIDE SEQUENCE</scope>
    <source>
        <strain evidence="9">RSA 861</strain>
    </source>
</reference>
<evidence type="ECO:0000313" key="10">
    <source>
        <dbReference type="Proteomes" id="UP001150569"/>
    </source>
</evidence>
<evidence type="ECO:0000256" key="1">
    <source>
        <dbReference type="ARBA" id="ARBA00004123"/>
    </source>
</evidence>
<dbReference type="InterPro" id="IPR004365">
    <property type="entry name" value="NA-bd_OB_tRNA"/>
</dbReference>
<dbReference type="CDD" id="cd04478">
    <property type="entry name" value="RPA2_DBD_D"/>
    <property type="match status" value="1"/>
</dbReference>
<dbReference type="GO" id="GO:0003697">
    <property type="term" value="F:single-stranded DNA binding"/>
    <property type="evidence" value="ECO:0007669"/>
    <property type="project" value="TreeGrafter"/>
</dbReference>
<feature type="domain" description="OB" evidence="7">
    <location>
        <begin position="86"/>
        <end position="156"/>
    </location>
</feature>
<evidence type="ECO:0000256" key="2">
    <source>
        <dbReference type="ARBA" id="ARBA00007815"/>
    </source>
</evidence>
<dbReference type="InterPro" id="IPR036390">
    <property type="entry name" value="WH_DNA-bd_sf"/>
</dbReference>
<evidence type="ECO:0000256" key="5">
    <source>
        <dbReference type="ARBA" id="ARBA00023242"/>
    </source>
</evidence>
<dbReference type="GO" id="GO:0035861">
    <property type="term" value="C:site of double-strand break"/>
    <property type="evidence" value="ECO:0007669"/>
    <property type="project" value="TreeGrafter"/>
</dbReference>
<dbReference type="InterPro" id="IPR012340">
    <property type="entry name" value="NA-bd_OB-fold"/>
</dbReference>
<evidence type="ECO:0000313" key="9">
    <source>
        <dbReference type="EMBL" id="KAJ1923282.1"/>
    </source>
</evidence>
<gene>
    <name evidence="9" type="primary">ssb2_2</name>
    <name evidence="9" type="ORF">IWQ60_005972</name>
</gene>
<keyword evidence="3" id="KW-0235">DNA replication</keyword>
<dbReference type="InterPro" id="IPR014646">
    <property type="entry name" value="Rfa2/RPA32"/>
</dbReference>